<dbReference type="InterPro" id="IPR036188">
    <property type="entry name" value="FAD/NAD-bd_sf"/>
</dbReference>
<comment type="caution">
    <text evidence="1">The sequence shown here is derived from an EMBL/GenBank/DDBJ whole genome shotgun (WGS) entry which is preliminary data.</text>
</comment>
<name>A0ABT9VWI5_9BACI</name>
<reference evidence="1 2" key="1">
    <citation type="submission" date="2023-07" db="EMBL/GenBank/DDBJ databases">
        <title>Genomic Encyclopedia of Type Strains, Phase IV (KMG-IV): sequencing the most valuable type-strain genomes for metagenomic binning, comparative biology and taxonomic classification.</title>
        <authorList>
            <person name="Goeker M."/>
        </authorList>
    </citation>
    <scope>NUCLEOTIDE SEQUENCE [LARGE SCALE GENOMIC DNA]</scope>
    <source>
        <strain evidence="1 2">DSM 12751</strain>
    </source>
</reference>
<protein>
    <submittedName>
        <fullName evidence="1">2-polyprenyl-6-methoxyphenol hydroxylase-like FAD-dependent oxidoreductase</fullName>
    </submittedName>
</protein>
<dbReference type="SUPFAM" id="SSF51905">
    <property type="entry name" value="FAD/NAD(P)-binding domain"/>
    <property type="match status" value="1"/>
</dbReference>
<dbReference type="Gene3D" id="3.50.50.60">
    <property type="entry name" value="FAD/NAD(P)-binding domain"/>
    <property type="match status" value="1"/>
</dbReference>
<evidence type="ECO:0000313" key="2">
    <source>
        <dbReference type="Proteomes" id="UP001235840"/>
    </source>
</evidence>
<dbReference type="RefSeq" id="WP_307392324.1">
    <property type="nucleotide sequence ID" value="NZ_BAAADK010000045.1"/>
</dbReference>
<keyword evidence="2" id="KW-1185">Reference proteome</keyword>
<dbReference type="Proteomes" id="UP001235840">
    <property type="component" value="Unassembled WGS sequence"/>
</dbReference>
<organism evidence="1 2">
    <name type="scientific">Caldalkalibacillus horti</name>
    <dbReference type="NCBI Taxonomy" id="77523"/>
    <lineage>
        <taxon>Bacteria</taxon>
        <taxon>Bacillati</taxon>
        <taxon>Bacillota</taxon>
        <taxon>Bacilli</taxon>
        <taxon>Bacillales</taxon>
        <taxon>Bacillaceae</taxon>
        <taxon>Caldalkalibacillus</taxon>
    </lineage>
</organism>
<proteinExistence type="predicted"/>
<dbReference type="PANTHER" id="PTHR43422:SF3">
    <property type="entry name" value="THIAMINE THIAZOLE SYNTHASE"/>
    <property type="match status" value="1"/>
</dbReference>
<evidence type="ECO:0000313" key="1">
    <source>
        <dbReference type="EMBL" id="MDQ0165341.1"/>
    </source>
</evidence>
<sequence length="489" mass="55470">MKTERVIVIGGGIAGLFAAKVLSEFYQEVVIVDKDAFPDQPENRPGTPQAFQPHRLTPRGSLILERLFPGYIDDLLKYGAAPTLGKTTHLINPYGTMVMPGQNKDAVYSRALLEWVLRERIRTIAQIRFLGLNEVIQLLSTEDRSAITGVELMERSSGERKQHTIMADLVLDTSGRFSKMSNWLTELGYDVPKAETLKISLGYSTRRYRIPSDRTGELNVIRMEGDPVKASTTGVLSLIENNTVEMVIWNLGSRYPSINPEQFEQEVAQLASPLFAVALQGLEPLGNPRGYRVEELSRQHYEQMHRWPAGLLVMGDAFCQLDPVFGQGMTIAAIEAEALETSLRNQLNQPEPDFELRFLQQMQDNIEAAWWLNAVADLRWPGVEYPGEEPIKGLKFAQKYMDFVLKQSTEQANYEIYGLYWLVNSLFLSPSELFNSQMITSLLTAGGSEEDKQWFDEWVRESDQPLEERLNQHFPSFENASFASMDQLM</sequence>
<gene>
    <name evidence="1" type="ORF">J2S11_001241</name>
</gene>
<accession>A0ABT9VWI5</accession>
<dbReference type="EMBL" id="JAUSTY010000004">
    <property type="protein sequence ID" value="MDQ0165341.1"/>
    <property type="molecule type" value="Genomic_DNA"/>
</dbReference>
<dbReference type="PANTHER" id="PTHR43422">
    <property type="entry name" value="THIAMINE THIAZOLE SYNTHASE"/>
    <property type="match status" value="1"/>
</dbReference>